<sequence>LIITLQATKSTSYSSNNISGLHIRSKLSTMLTLNVFMLIGVAGMSFASEEVYQGDEGTDERQFTVLTSTTGLQVVALNASTVLFGTILAGGLFFLGGLALGALQDSDIFASGRRDEGDQNNGYEQNTIDTSSSYTDYARRSLKALSPVLEMLQKAYSKYG</sequence>
<comment type="caution">
    <text evidence="2">The sequence shown here is derived from an EMBL/GenBank/DDBJ whole genome shotgun (WGS) entry which is preliminary data.</text>
</comment>
<proteinExistence type="predicted"/>
<evidence type="ECO:0000313" key="3">
    <source>
        <dbReference type="Proteomes" id="UP001497623"/>
    </source>
</evidence>
<accession>A0AAV2Q466</accession>
<keyword evidence="1" id="KW-1133">Transmembrane helix</keyword>
<feature type="non-terminal residue" evidence="2">
    <location>
        <position position="1"/>
    </location>
</feature>
<keyword evidence="1" id="KW-0812">Transmembrane</keyword>
<dbReference type="AlphaFoldDB" id="A0AAV2Q466"/>
<feature type="transmembrane region" description="Helical" evidence="1">
    <location>
        <begin position="27"/>
        <end position="47"/>
    </location>
</feature>
<dbReference type="EMBL" id="CAXKWB010003025">
    <property type="protein sequence ID" value="CAL4068243.1"/>
    <property type="molecule type" value="Genomic_DNA"/>
</dbReference>
<feature type="transmembrane region" description="Helical" evidence="1">
    <location>
        <begin position="82"/>
        <end position="103"/>
    </location>
</feature>
<dbReference type="Proteomes" id="UP001497623">
    <property type="component" value="Unassembled WGS sequence"/>
</dbReference>
<evidence type="ECO:0000256" key="1">
    <source>
        <dbReference type="SAM" id="Phobius"/>
    </source>
</evidence>
<organism evidence="2 3">
    <name type="scientific">Meganyctiphanes norvegica</name>
    <name type="common">Northern krill</name>
    <name type="synonym">Thysanopoda norvegica</name>
    <dbReference type="NCBI Taxonomy" id="48144"/>
    <lineage>
        <taxon>Eukaryota</taxon>
        <taxon>Metazoa</taxon>
        <taxon>Ecdysozoa</taxon>
        <taxon>Arthropoda</taxon>
        <taxon>Crustacea</taxon>
        <taxon>Multicrustacea</taxon>
        <taxon>Malacostraca</taxon>
        <taxon>Eumalacostraca</taxon>
        <taxon>Eucarida</taxon>
        <taxon>Euphausiacea</taxon>
        <taxon>Euphausiidae</taxon>
        <taxon>Meganyctiphanes</taxon>
    </lineage>
</organism>
<gene>
    <name evidence="2" type="ORF">MNOR_LOCUS7045</name>
</gene>
<reference evidence="2 3" key="1">
    <citation type="submission" date="2024-05" db="EMBL/GenBank/DDBJ databases">
        <authorList>
            <person name="Wallberg A."/>
        </authorList>
    </citation>
    <scope>NUCLEOTIDE SEQUENCE [LARGE SCALE GENOMIC DNA]</scope>
</reference>
<keyword evidence="3" id="KW-1185">Reference proteome</keyword>
<protein>
    <submittedName>
        <fullName evidence="2">Uncharacterized protein</fullName>
    </submittedName>
</protein>
<evidence type="ECO:0000313" key="2">
    <source>
        <dbReference type="EMBL" id="CAL4068243.1"/>
    </source>
</evidence>
<keyword evidence="1" id="KW-0472">Membrane</keyword>
<name>A0AAV2Q466_MEGNR</name>